<feature type="transmembrane region" description="Helical" evidence="1">
    <location>
        <begin position="72"/>
        <end position="91"/>
    </location>
</feature>
<organism evidence="3 4">
    <name type="scientific">Adhaeribacter radiodurans</name>
    <dbReference type="NCBI Taxonomy" id="2745197"/>
    <lineage>
        <taxon>Bacteria</taxon>
        <taxon>Pseudomonadati</taxon>
        <taxon>Bacteroidota</taxon>
        <taxon>Cytophagia</taxon>
        <taxon>Cytophagales</taxon>
        <taxon>Hymenobacteraceae</taxon>
        <taxon>Adhaeribacter</taxon>
    </lineage>
</organism>
<proteinExistence type="predicted"/>
<keyword evidence="1" id="KW-0472">Membrane</keyword>
<keyword evidence="4" id="KW-1185">Reference proteome</keyword>
<dbReference type="InterPro" id="IPR018677">
    <property type="entry name" value="DUF2157"/>
</dbReference>
<dbReference type="KEGG" id="add:HUW48_26695"/>
<dbReference type="EMBL" id="CP055153">
    <property type="protein sequence ID" value="QMU31396.1"/>
    <property type="molecule type" value="Genomic_DNA"/>
</dbReference>
<protein>
    <submittedName>
        <fullName evidence="3">DUF2157 domain-containing protein</fullName>
    </submittedName>
</protein>
<keyword evidence="1" id="KW-1133">Transmembrane helix</keyword>
<feature type="domain" description="DUF2157" evidence="2">
    <location>
        <begin position="9"/>
        <end position="149"/>
    </location>
</feature>
<dbReference type="Pfam" id="PF09925">
    <property type="entry name" value="DUF2157"/>
    <property type="match status" value="1"/>
</dbReference>
<evidence type="ECO:0000259" key="2">
    <source>
        <dbReference type="Pfam" id="PF09925"/>
    </source>
</evidence>
<feature type="transmembrane region" description="Helical" evidence="1">
    <location>
        <begin position="39"/>
        <end position="60"/>
    </location>
</feature>
<gene>
    <name evidence="3" type="ORF">HUW48_26695</name>
</gene>
<feature type="transmembrane region" description="Helical" evidence="1">
    <location>
        <begin position="203"/>
        <end position="220"/>
    </location>
</feature>
<feature type="transmembrane region" description="Helical" evidence="1">
    <location>
        <begin position="259"/>
        <end position="277"/>
    </location>
</feature>
<keyword evidence="1" id="KW-0812">Transmembrane</keyword>
<evidence type="ECO:0000256" key="1">
    <source>
        <dbReference type="SAM" id="Phobius"/>
    </source>
</evidence>
<sequence length="426" mass="47939">MRILKDIPELVKADVITPETADKIRNYYQSKGSASPNQLYIVFAIIGSILVGLGIILMMAHNWDELSRITKTFFAFLPLLLGQILCGYTLIKKQASTTWRESGSVFLFFAVGASIALVGQIYHIPGGTGTFLLTWMLLCLPLVYLMPSSGTSLLYLACLTYYVTHLDFGSSSNSYWYWLLLFGILPHYYQLYRKKPTSNFMIFHNWLIPLSIAIALVTVAKETEELLFIAYCSLFGFFILVGNLDFFAQQKLKNNSYKLIGTLGTMLLLFVLSFNGFWQNVSEELLSNNQIFTAPEWYAAVLITLFAGGLLFFRRRSKALITLPQLEPVFTFFIIIFIIGLFAPIAAGLVNLLILVIGILTMREGAAKSHLGVLNLGLLIITTLILCRFFDTDLSFVIRGLLFVLVGAGFFGANYWLLKKRKTNEQ</sequence>
<reference evidence="3 4" key="1">
    <citation type="submission" date="2020-08" db="EMBL/GenBank/DDBJ databases">
        <title>Adhaeribacter dokdonensis sp. nov., isolated from the rhizosphere of Elymus tsukushiensis, a plant native to the Dokdo Islands, Republic of Korea.</title>
        <authorList>
            <person name="Ghim S.Y."/>
        </authorList>
    </citation>
    <scope>NUCLEOTIDE SEQUENCE [LARGE SCALE GENOMIC DNA]</scope>
    <source>
        <strain evidence="3 4">KUDC8001</strain>
    </source>
</reference>
<feature type="transmembrane region" description="Helical" evidence="1">
    <location>
        <begin position="396"/>
        <end position="418"/>
    </location>
</feature>
<feature type="transmembrane region" description="Helical" evidence="1">
    <location>
        <begin position="297"/>
        <end position="313"/>
    </location>
</feature>
<feature type="transmembrane region" description="Helical" evidence="1">
    <location>
        <begin position="103"/>
        <end position="122"/>
    </location>
</feature>
<accession>A0A7L7LEV9</accession>
<name>A0A7L7LEV9_9BACT</name>
<feature type="transmembrane region" description="Helical" evidence="1">
    <location>
        <begin position="226"/>
        <end position="247"/>
    </location>
</feature>
<dbReference type="AlphaFoldDB" id="A0A7L7LEV9"/>
<dbReference type="RefSeq" id="WP_182413830.1">
    <property type="nucleotide sequence ID" value="NZ_CP055153.1"/>
</dbReference>
<feature type="transmembrane region" description="Helical" evidence="1">
    <location>
        <begin position="175"/>
        <end position="191"/>
    </location>
</feature>
<feature type="transmembrane region" description="Helical" evidence="1">
    <location>
        <begin position="373"/>
        <end position="390"/>
    </location>
</feature>
<evidence type="ECO:0000313" key="4">
    <source>
        <dbReference type="Proteomes" id="UP000514509"/>
    </source>
</evidence>
<dbReference type="Proteomes" id="UP000514509">
    <property type="component" value="Chromosome"/>
</dbReference>
<evidence type="ECO:0000313" key="3">
    <source>
        <dbReference type="EMBL" id="QMU31396.1"/>
    </source>
</evidence>
<feature type="transmembrane region" description="Helical" evidence="1">
    <location>
        <begin position="320"/>
        <end position="339"/>
    </location>
</feature>